<keyword evidence="3" id="KW-1185">Reference proteome</keyword>
<feature type="region of interest" description="Disordered" evidence="1">
    <location>
        <begin position="59"/>
        <end position="86"/>
    </location>
</feature>
<name>A0A9X2IX09_9NOCA</name>
<sequence>MEKTLFYFRLRADSEIGDLELTRSDGSDRERETESVRGSGYFDKGLDAVYVPPAFVVTQQQDQSSGAEQSGGSGAAAADVWGDFED</sequence>
<evidence type="ECO:0000313" key="2">
    <source>
        <dbReference type="EMBL" id="MCM6772421.1"/>
    </source>
</evidence>
<protein>
    <submittedName>
        <fullName evidence="2">Uncharacterized protein</fullName>
    </submittedName>
</protein>
<evidence type="ECO:0000313" key="3">
    <source>
        <dbReference type="Proteomes" id="UP001139157"/>
    </source>
</evidence>
<dbReference type="AlphaFoldDB" id="A0A9X2IX09"/>
<proteinExistence type="predicted"/>
<feature type="compositionally biased region" description="Low complexity" evidence="1">
    <location>
        <begin position="59"/>
        <end position="68"/>
    </location>
</feature>
<gene>
    <name evidence="2" type="ORF">NDR86_02920</name>
</gene>
<feature type="region of interest" description="Disordered" evidence="1">
    <location>
        <begin position="21"/>
        <end position="40"/>
    </location>
</feature>
<reference evidence="2" key="1">
    <citation type="submission" date="2022-06" db="EMBL/GenBank/DDBJ databases">
        <title>Novel species in genus nocardia.</title>
        <authorList>
            <person name="Li F."/>
        </authorList>
    </citation>
    <scope>NUCLEOTIDE SEQUENCE</scope>
    <source>
        <strain evidence="2">CDC141</strain>
    </source>
</reference>
<accession>A0A9X2IX09</accession>
<dbReference type="RefSeq" id="WP_251909277.1">
    <property type="nucleotide sequence ID" value="NZ_JAMRXG010000001.1"/>
</dbReference>
<evidence type="ECO:0000256" key="1">
    <source>
        <dbReference type="SAM" id="MobiDB-lite"/>
    </source>
</evidence>
<dbReference type="EMBL" id="JAMRXG010000001">
    <property type="protein sequence ID" value="MCM6772421.1"/>
    <property type="molecule type" value="Genomic_DNA"/>
</dbReference>
<organism evidence="2 3">
    <name type="scientific">Nocardia pulmonis</name>
    <dbReference type="NCBI Taxonomy" id="2951408"/>
    <lineage>
        <taxon>Bacteria</taxon>
        <taxon>Bacillati</taxon>
        <taxon>Actinomycetota</taxon>
        <taxon>Actinomycetes</taxon>
        <taxon>Mycobacteriales</taxon>
        <taxon>Nocardiaceae</taxon>
        <taxon>Nocardia</taxon>
    </lineage>
</organism>
<feature type="compositionally biased region" description="Basic and acidic residues" evidence="1">
    <location>
        <begin position="21"/>
        <end position="35"/>
    </location>
</feature>
<comment type="caution">
    <text evidence="2">The sequence shown here is derived from an EMBL/GenBank/DDBJ whole genome shotgun (WGS) entry which is preliminary data.</text>
</comment>
<dbReference type="Proteomes" id="UP001139157">
    <property type="component" value="Unassembled WGS sequence"/>
</dbReference>